<dbReference type="Gene3D" id="3.40.50.2300">
    <property type="match status" value="2"/>
</dbReference>
<dbReference type="GO" id="GO:0000976">
    <property type="term" value="F:transcription cis-regulatory region binding"/>
    <property type="evidence" value="ECO:0007669"/>
    <property type="project" value="TreeGrafter"/>
</dbReference>
<evidence type="ECO:0000256" key="3">
    <source>
        <dbReference type="ARBA" id="ARBA00023163"/>
    </source>
</evidence>
<dbReference type="PANTHER" id="PTHR30146:SF147">
    <property type="entry name" value="HTH-TYPE TRANSCRIPTIONAL REGULATOR DEGA"/>
    <property type="match status" value="1"/>
</dbReference>
<reference evidence="5" key="1">
    <citation type="submission" date="2019-09" db="EMBL/GenBank/DDBJ databases">
        <authorList>
            <person name="Teo W.F.A."/>
            <person name="Duangmal K."/>
        </authorList>
    </citation>
    <scope>NUCLEOTIDE SEQUENCE [LARGE SCALE GENOMIC DNA]</scope>
    <source>
        <strain evidence="5">K81G1</strain>
    </source>
</reference>
<dbReference type="OrthoDB" id="2854648at2"/>
<dbReference type="InterPro" id="IPR028082">
    <property type="entry name" value="Peripla_BP_I"/>
</dbReference>
<dbReference type="PROSITE" id="PS00356">
    <property type="entry name" value="HTH_LACI_1"/>
    <property type="match status" value="1"/>
</dbReference>
<organism evidence="5 6">
    <name type="scientific">Amycolatopsis acidicola</name>
    <dbReference type="NCBI Taxonomy" id="2596893"/>
    <lineage>
        <taxon>Bacteria</taxon>
        <taxon>Bacillati</taxon>
        <taxon>Actinomycetota</taxon>
        <taxon>Actinomycetes</taxon>
        <taxon>Pseudonocardiales</taxon>
        <taxon>Pseudonocardiaceae</taxon>
        <taxon>Amycolatopsis</taxon>
    </lineage>
</organism>
<dbReference type="PROSITE" id="PS50932">
    <property type="entry name" value="HTH_LACI_2"/>
    <property type="match status" value="1"/>
</dbReference>
<accession>A0A5N0UZJ9</accession>
<dbReference type="GO" id="GO:0003700">
    <property type="term" value="F:DNA-binding transcription factor activity"/>
    <property type="evidence" value="ECO:0007669"/>
    <property type="project" value="TreeGrafter"/>
</dbReference>
<evidence type="ECO:0000259" key="4">
    <source>
        <dbReference type="PROSITE" id="PS50932"/>
    </source>
</evidence>
<comment type="caution">
    <text evidence="5">The sequence shown here is derived from an EMBL/GenBank/DDBJ whole genome shotgun (WGS) entry which is preliminary data.</text>
</comment>
<dbReference type="Pfam" id="PF00356">
    <property type="entry name" value="LacI"/>
    <property type="match status" value="1"/>
</dbReference>
<keyword evidence="1" id="KW-0805">Transcription regulation</keyword>
<dbReference type="InterPro" id="IPR010982">
    <property type="entry name" value="Lambda_DNA-bd_dom_sf"/>
</dbReference>
<dbReference type="EMBL" id="VMNW02000031">
    <property type="protein sequence ID" value="KAA9159063.1"/>
    <property type="molecule type" value="Genomic_DNA"/>
</dbReference>
<dbReference type="CDD" id="cd06267">
    <property type="entry name" value="PBP1_LacI_sugar_binding-like"/>
    <property type="match status" value="1"/>
</dbReference>
<dbReference type="SMART" id="SM00354">
    <property type="entry name" value="HTH_LACI"/>
    <property type="match status" value="1"/>
</dbReference>
<feature type="domain" description="HTH lacI-type" evidence="4">
    <location>
        <begin position="8"/>
        <end position="62"/>
    </location>
</feature>
<evidence type="ECO:0000256" key="2">
    <source>
        <dbReference type="ARBA" id="ARBA00023125"/>
    </source>
</evidence>
<dbReference type="InterPro" id="IPR000843">
    <property type="entry name" value="HTH_LacI"/>
</dbReference>
<dbReference type="Gene3D" id="1.10.260.40">
    <property type="entry name" value="lambda repressor-like DNA-binding domains"/>
    <property type="match status" value="1"/>
</dbReference>
<name>A0A5N0UZJ9_9PSEU</name>
<dbReference type="RefSeq" id="WP_144749173.1">
    <property type="nucleotide sequence ID" value="NZ_VMNW02000031.1"/>
</dbReference>
<proteinExistence type="predicted"/>
<protein>
    <submittedName>
        <fullName evidence="5">LacI family transcriptional regulator</fullName>
    </submittedName>
</protein>
<dbReference type="PANTHER" id="PTHR30146">
    <property type="entry name" value="LACI-RELATED TRANSCRIPTIONAL REPRESSOR"/>
    <property type="match status" value="1"/>
</dbReference>
<dbReference type="InterPro" id="IPR046335">
    <property type="entry name" value="LacI/GalR-like_sensor"/>
</dbReference>
<evidence type="ECO:0000313" key="5">
    <source>
        <dbReference type="EMBL" id="KAA9159063.1"/>
    </source>
</evidence>
<gene>
    <name evidence="5" type="ORF">FPZ12_021165</name>
</gene>
<evidence type="ECO:0000313" key="6">
    <source>
        <dbReference type="Proteomes" id="UP000319769"/>
    </source>
</evidence>
<dbReference type="PRINTS" id="PR00036">
    <property type="entry name" value="HTHLACI"/>
</dbReference>
<sequence>MPARPKRATVHDVAEAAGVSSQTVSRVLNERGYVSEDARRRVVEAVERLGYAPNVLGRSLRSTRSPMVGLAVSDIGNPFYARLHRAIEKPLRDAGLSVLLLNCDDDPELEAAQLDLLASYRPAGLVLSPATGTRFSARQVGTFENVVLVSRTIAGLDVPTVVTNETEAFGQAAEELFAAGHRRVAAVLGPEGVSTTRLREAGFRQAVSAGREPVVRYTEGTSAAGRAAMRELLDTGGVTAVLGFNVPVTEGILVAVREAGLHVPEDVSVVGFTDAGWMSAVYPAVTAVSQPVEEMGRLAGELIVAMTRGGRPRETPHLVVPGALVRRESVGPPREGTR</sequence>
<dbReference type="CDD" id="cd01392">
    <property type="entry name" value="HTH_LacI"/>
    <property type="match status" value="1"/>
</dbReference>
<keyword evidence="2" id="KW-0238">DNA-binding</keyword>
<keyword evidence="6" id="KW-1185">Reference proteome</keyword>
<dbReference type="SUPFAM" id="SSF47413">
    <property type="entry name" value="lambda repressor-like DNA-binding domains"/>
    <property type="match status" value="1"/>
</dbReference>
<dbReference type="SUPFAM" id="SSF53822">
    <property type="entry name" value="Periplasmic binding protein-like I"/>
    <property type="match status" value="1"/>
</dbReference>
<dbReference type="Proteomes" id="UP000319769">
    <property type="component" value="Unassembled WGS sequence"/>
</dbReference>
<dbReference type="AlphaFoldDB" id="A0A5N0UZJ9"/>
<dbReference type="Pfam" id="PF13377">
    <property type="entry name" value="Peripla_BP_3"/>
    <property type="match status" value="1"/>
</dbReference>
<evidence type="ECO:0000256" key="1">
    <source>
        <dbReference type="ARBA" id="ARBA00023015"/>
    </source>
</evidence>
<keyword evidence="3" id="KW-0804">Transcription</keyword>